<evidence type="ECO:0000256" key="4">
    <source>
        <dbReference type="ARBA" id="ARBA00022679"/>
    </source>
</evidence>
<dbReference type="RefSeq" id="WP_158082665.1">
    <property type="nucleotide sequence ID" value="NZ_LTAY01000028.1"/>
</dbReference>
<dbReference type="GO" id="GO:0046983">
    <property type="term" value="F:protein dimerization activity"/>
    <property type="evidence" value="ECO:0007669"/>
    <property type="project" value="InterPro"/>
</dbReference>
<evidence type="ECO:0000256" key="2">
    <source>
        <dbReference type="ARBA" id="ARBA00012438"/>
    </source>
</evidence>
<keyword evidence="3" id="KW-0597">Phosphoprotein</keyword>
<dbReference type="GO" id="GO:0005524">
    <property type="term" value="F:ATP binding"/>
    <property type="evidence" value="ECO:0007669"/>
    <property type="project" value="UniProtKB-KW"/>
</dbReference>
<evidence type="ECO:0000256" key="3">
    <source>
        <dbReference type="ARBA" id="ARBA00022553"/>
    </source>
</evidence>
<accession>A0A1V4SWJ2</accession>
<dbReference type="EC" id="2.7.13.3" evidence="2"/>
<comment type="caution">
    <text evidence="12">The sequence shown here is derived from an EMBL/GenBank/DDBJ whole genome shotgun (WGS) entry which is preliminary data.</text>
</comment>
<keyword evidence="10" id="KW-0472">Membrane</keyword>
<proteinExistence type="predicted"/>
<evidence type="ECO:0000256" key="6">
    <source>
        <dbReference type="ARBA" id="ARBA00022777"/>
    </source>
</evidence>
<keyword evidence="8" id="KW-0902">Two-component regulatory system</keyword>
<feature type="transmembrane region" description="Helical" evidence="10">
    <location>
        <begin position="107"/>
        <end position="127"/>
    </location>
</feature>
<keyword evidence="9" id="KW-0175">Coiled coil</keyword>
<keyword evidence="10" id="KW-1133">Transmembrane helix</keyword>
<name>A0A1V4SWJ2_9CLOT</name>
<dbReference type="AlphaFoldDB" id="A0A1V4SWJ2"/>
<keyword evidence="5" id="KW-0547">Nucleotide-binding</keyword>
<feature type="transmembrane region" description="Helical" evidence="10">
    <location>
        <begin position="34"/>
        <end position="54"/>
    </location>
</feature>
<dbReference type="GO" id="GO:0000155">
    <property type="term" value="F:phosphorelay sensor kinase activity"/>
    <property type="evidence" value="ECO:0007669"/>
    <property type="project" value="InterPro"/>
</dbReference>
<keyword evidence="4 12" id="KW-0808">Transferase</keyword>
<comment type="catalytic activity">
    <reaction evidence="1">
        <text>ATP + protein L-histidine = ADP + protein N-phospho-L-histidine.</text>
        <dbReference type="EC" id="2.7.13.3"/>
    </reaction>
</comment>
<dbReference type="PANTHER" id="PTHR24421">
    <property type="entry name" value="NITRATE/NITRITE SENSOR PROTEIN NARX-RELATED"/>
    <property type="match status" value="1"/>
</dbReference>
<protein>
    <recommendedName>
        <fullName evidence="2">histidine kinase</fullName>
        <ecNumber evidence="2">2.7.13.3</ecNumber>
    </recommendedName>
</protein>
<keyword evidence="10" id="KW-0812">Transmembrane</keyword>
<organism evidence="12 13">
    <name type="scientific">Clostridium thermobutyricum DSM 4928</name>
    <dbReference type="NCBI Taxonomy" id="1121339"/>
    <lineage>
        <taxon>Bacteria</taxon>
        <taxon>Bacillati</taxon>
        <taxon>Bacillota</taxon>
        <taxon>Clostridia</taxon>
        <taxon>Eubacteriales</taxon>
        <taxon>Clostridiaceae</taxon>
        <taxon>Clostridium</taxon>
    </lineage>
</organism>
<evidence type="ECO:0000256" key="10">
    <source>
        <dbReference type="SAM" id="Phobius"/>
    </source>
</evidence>
<keyword evidence="6 12" id="KW-0418">Kinase</keyword>
<dbReference type="Gene3D" id="3.30.565.10">
    <property type="entry name" value="Histidine kinase-like ATPase, C-terminal domain"/>
    <property type="match status" value="1"/>
</dbReference>
<feature type="coiled-coil region" evidence="9">
    <location>
        <begin position="168"/>
        <end position="198"/>
    </location>
</feature>
<evidence type="ECO:0000259" key="11">
    <source>
        <dbReference type="Pfam" id="PF07730"/>
    </source>
</evidence>
<dbReference type="PANTHER" id="PTHR24421:SF10">
    <property type="entry name" value="NITRATE_NITRITE SENSOR PROTEIN NARQ"/>
    <property type="match status" value="1"/>
</dbReference>
<evidence type="ECO:0000256" key="7">
    <source>
        <dbReference type="ARBA" id="ARBA00022840"/>
    </source>
</evidence>
<dbReference type="Pfam" id="PF07730">
    <property type="entry name" value="HisKA_3"/>
    <property type="match status" value="1"/>
</dbReference>
<dbReference type="Gene3D" id="1.20.5.1930">
    <property type="match status" value="1"/>
</dbReference>
<dbReference type="Proteomes" id="UP000191448">
    <property type="component" value="Unassembled WGS sequence"/>
</dbReference>
<feature type="domain" description="Signal transduction histidine kinase subgroup 3 dimerisation and phosphoacceptor" evidence="11">
    <location>
        <begin position="193"/>
        <end position="256"/>
    </location>
</feature>
<dbReference type="EMBL" id="LTAY01000028">
    <property type="protein sequence ID" value="OPX48781.1"/>
    <property type="molecule type" value="Genomic_DNA"/>
</dbReference>
<evidence type="ECO:0000313" key="12">
    <source>
        <dbReference type="EMBL" id="OPX48781.1"/>
    </source>
</evidence>
<keyword evidence="7" id="KW-0067">ATP-binding</keyword>
<evidence type="ECO:0000256" key="1">
    <source>
        <dbReference type="ARBA" id="ARBA00000085"/>
    </source>
</evidence>
<evidence type="ECO:0000256" key="9">
    <source>
        <dbReference type="SAM" id="Coils"/>
    </source>
</evidence>
<dbReference type="InterPro" id="IPR011712">
    <property type="entry name" value="Sig_transdc_His_kin_sub3_dim/P"/>
</dbReference>
<evidence type="ECO:0000256" key="5">
    <source>
        <dbReference type="ARBA" id="ARBA00022741"/>
    </source>
</evidence>
<feature type="transmembrane region" description="Helical" evidence="10">
    <location>
        <begin position="133"/>
        <end position="153"/>
    </location>
</feature>
<sequence length="384" mass="44731">MEETRVVRTGTGKIKIIMLALGLAQLLNGKTANFRVFLAIILIIAIIIDIYRLRITNYKEYVILGFFSVILVGIASGIYDKGMIGTYLYLSVCEAIYIKYNNLYKKLYILVNILTYIFSVCIGSLPIDNIHSYINIILIMLFPYLLVLSISIISYTKRKEREKVGILNRELLLQNEKLKEYSKELEKLTIEKERNRVAQELHDSLGHYLMGISMHVNLIEKFDNNEEKRREIIEKTKVIVKDSIKELRATVYKLKEYEKEQKLIWRIIEIEENLNEAIEFENDIHENIEEVDDNIKEALYITIKEAITNGIKHGDAKYFKIKIYINEEIINFSIFNNGKSPINIKKSNGLRGIEERIKNLNGKCEFNILNNGFSITGKIKREEE</sequence>
<gene>
    <name evidence="12" type="primary">desK_1</name>
    <name evidence="12" type="ORF">CLTHE_10700</name>
</gene>
<reference evidence="12 13" key="1">
    <citation type="submission" date="2016-02" db="EMBL/GenBank/DDBJ databases">
        <title>Genome sequence of Clostridium thermobutyricum DSM 4928.</title>
        <authorList>
            <person name="Poehlein A."/>
            <person name="Daniel R."/>
        </authorList>
    </citation>
    <scope>NUCLEOTIDE SEQUENCE [LARGE SCALE GENOMIC DNA]</scope>
    <source>
        <strain evidence="12 13">DSM 4928</strain>
    </source>
</reference>
<feature type="transmembrane region" description="Helical" evidence="10">
    <location>
        <begin position="61"/>
        <end position="78"/>
    </location>
</feature>
<dbReference type="InterPro" id="IPR036890">
    <property type="entry name" value="HATPase_C_sf"/>
</dbReference>
<evidence type="ECO:0000313" key="13">
    <source>
        <dbReference type="Proteomes" id="UP000191448"/>
    </source>
</evidence>
<dbReference type="GO" id="GO:0016020">
    <property type="term" value="C:membrane"/>
    <property type="evidence" value="ECO:0007669"/>
    <property type="project" value="InterPro"/>
</dbReference>
<evidence type="ECO:0000256" key="8">
    <source>
        <dbReference type="ARBA" id="ARBA00023012"/>
    </source>
</evidence>
<dbReference type="InterPro" id="IPR050482">
    <property type="entry name" value="Sensor_HK_TwoCompSys"/>
</dbReference>
<dbReference type="OrthoDB" id="199946at2"/>